<evidence type="ECO:0000313" key="3">
    <source>
        <dbReference type="Proteomes" id="UP001150217"/>
    </source>
</evidence>
<comment type="caution">
    <text evidence="2">The sequence shown here is derived from an EMBL/GenBank/DDBJ whole genome shotgun (WGS) entry which is preliminary data.</text>
</comment>
<reference evidence="2" key="1">
    <citation type="submission" date="2022-08" db="EMBL/GenBank/DDBJ databases">
        <title>A Global Phylogenomic Analysis of the Shiitake Genus Lentinula.</title>
        <authorList>
            <consortium name="DOE Joint Genome Institute"/>
            <person name="Sierra-Patev S."/>
            <person name="Min B."/>
            <person name="Naranjo-Ortiz M."/>
            <person name="Looney B."/>
            <person name="Konkel Z."/>
            <person name="Slot J.C."/>
            <person name="Sakamoto Y."/>
            <person name="Steenwyk J.L."/>
            <person name="Rokas A."/>
            <person name="Carro J."/>
            <person name="Camarero S."/>
            <person name="Ferreira P."/>
            <person name="Molpeceres G."/>
            <person name="Ruiz-Duenas F.J."/>
            <person name="Serrano A."/>
            <person name="Henrissat B."/>
            <person name="Drula E."/>
            <person name="Hughes K.W."/>
            <person name="Mata J.L."/>
            <person name="Ishikawa N.K."/>
            <person name="Vargas-Isla R."/>
            <person name="Ushijima S."/>
            <person name="Smith C.A."/>
            <person name="Ahrendt S."/>
            <person name="Andreopoulos W."/>
            <person name="He G."/>
            <person name="Labutti K."/>
            <person name="Lipzen A."/>
            <person name="Ng V."/>
            <person name="Riley R."/>
            <person name="Sandor L."/>
            <person name="Barry K."/>
            <person name="Martinez A.T."/>
            <person name="Xiao Y."/>
            <person name="Gibbons J.G."/>
            <person name="Terashima K."/>
            <person name="Grigoriev I.V."/>
            <person name="Hibbett D.S."/>
        </authorList>
    </citation>
    <scope>NUCLEOTIDE SEQUENCE</scope>
    <source>
        <strain evidence="2">RHP3577 ss4</strain>
    </source>
</reference>
<gene>
    <name evidence="2" type="ORF">C8R41DRAFT_866894</name>
</gene>
<feature type="region of interest" description="Disordered" evidence="1">
    <location>
        <begin position="106"/>
        <end position="137"/>
    </location>
</feature>
<proteinExistence type="predicted"/>
<accession>A0ABQ8VGY0</accession>
<dbReference type="Proteomes" id="UP001150217">
    <property type="component" value="Unassembled WGS sequence"/>
</dbReference>
<protein>
    <submittedName>
        <fullName evidence="2">Uncharacterized protein</fullName>
    </submittedName>
</protein>
<name>A0ABQ8VGY0_9AGAR</name>
<evidence type="ECO:0000256" key="1">
    <source>
        <dbReference type="SAM" id="MobiDB-lite"/>
    </source>
</evidence>
<dbReference type="EMBL" id="JANVFT010000034">
    <property type="protein sequence ID" value="KAJ4494191.1"/>
    <property type="molecule type" value="Genomic_DNA"/>
</dbReference>
<sequence length="218" mass="24747">MSNFLNLVLFFQQNTLGSISNYRDEILACIGWDKGKDTYIMPSIQLDSRGYLDISMVTGYKDSGMLMINSNGMAGYGIASIYGVGLENQAKENMKAVIAKDQFERPPTRYHSKSSVSQSCPLAAGQDTTKPKDKSLPELTDSGVQPFLQWGSNHPRNLCKSCQKEVNCKDQLIVKTNYFNWRIERCKESNIGIRYLELKKNREATRIHRDEEKTLVKT</sequence>
<organism evidence="2 3">
    <name type="scientific">Lentinula lateritia</name>
    <dbReference type="NCBI Taxonomy" id="40482"/>
    <lineage>
        <taxon>Eukaryota</taxon>
        <taxon>Fungi</taxon>
        <taxon>Dikarya</taxon>
        <taxon>Basidiomycota</taxon>
        <taxon>Agaricomycotina</taxon>
        <taxon>Agaricomycetes</taxon>
        <taxon>Agaricomycetidae</taxon>
        <taxon>Agaricales</taxon>
        <taxon>Marasmiineae</taxon>
        <taxon>Omphalotaceae</taxon>
        <taxon>Lentinula</taxon>
    </lineage>
</organism>
<evidence type="ECO:0000313" key="2">
    <source>
        <dbReference type="EMBL" id="KAJ4494191.1"/>
    </source>
</evidence>
<keyword evidence="3" id="KW-1185">Reference proteome</keyword>